<keyword evidence="2" id="KW-1185">Reference proteome</keyword>
<proteinExistence type="predicted"/>
<reference evidence="1 2" key="1">
    <citation type="submission" date="2015-01" db="EMBL/GenBank/DDBJ databases">
        <title>Evolution of Trichinella species and genotypes.</title>
        <authorList>
            <person name="Korhonen P.K."/>
            <person name="Edoardo P."/>
            <person name="Giuseppe L.R."/>
            <person name="Gasser R.B."/>
        </authorList>
    </citation>
    <scope>NUCLEOTIDE SEQUENCE [LARGE SCALE GENOMIC DNA]</scope>
    <source>
        <strain evidence="1">ISS37</strain>
    </source>
</reference>
<organism evidence="1 2">
    <name type="scientific">Trichinella nelsoni</name>
    <dbReference type="NCBI Taxonomy" id="6336"/>
    <lineage>
        <taxon>Eukaryota</taxon>
        <taxon>Metazoa</taxon>
        <taxon>Ecdysozoa</taxon>
        <taxon>Nematoda</taxon>
        <taxon>Enoplea</taxon>
        <taxon>Dorylaimia</taxon>
        <taxon>Trichinellida</taxon>
        <taxon>Trichinellidae</taxon>
        <taxon>Trichinella</taxon>
    </lineage>
</organism>
<dbReference type="AlphaFoldDB" id="A0A0V0RCJ2"/>
<sequence length="40" mass="4607">MTRVKLSLRRGIMLSIIMEALIRKYITEILLDGQHGLIPL</sequence>
<gene>
    <name evidence="1" type="ORF">T07_4010</name>
</gene>
<accession>A0A0V0RCJ2</accession>
<dbReference type="Proteomes" id="UP000054630">
    <property type="component" value="Unassembled WGS sequence"/>
</dbReference>
<dbReference type="EMBL" id="JYDL01000711">
    <property type="protein sequence ID" value="KRX12156.1"/>
    <property type="molecule type" value="Genomic_DNA"/>
</dbReference>
<evidence type="ECO:0000313" key="1">
    <source>
        <dbReference type="EMBL" id="KRX12156.1"/>
    </source>
</evidence>
<name>A0A0V0RCJ2_9BILA</name>
<protein>
    <submittedName>
        <fullName evidence="1">Uncharacterized protein</fullName>
    </submittedName>
</protein>
<comment type="caution">
    <text evidence="1">The sequence shown here is derived from an EMBL/GenBank/DDBJ whole genome shotgun (WGS) entry which is preliminary data.</text>
</comment>
<evidence type="ECO:0000313" key="2">
    <source>
        <dbReference type="Proteomes" id="UP000054630"/>
    </source>
</evidence>